<evidence type="ECO:0000313" key="15">
    <source>
        <dbReference type="Proteomes" id="UP000262004"/>
    </source>
</evidence>
<dbReference type="GO" id="GO:0009245">
    <property type="term" value="P:lipid A biosynthetic process"/>
    <property type="evidence" value="ECO:0007669"/>
    <property type="project" value="UniProtKB-UniRule"/>
</dbReference>
<evidence type="ECO:0000256" key="3">
    <source>
        <dbReference type="ARBA" id="ARBA00012071"/>
    </source>
</evidence>
<evidence type="ECO:0000256" key="4">
    <source>
        <dbReference type="ARBA" id="ARBA00016436"/>
    </source>
</evidence>
<dbReference type="GO" id="GO:0005524">
    <property type="term" value="F:ATP binding"/>
    <property type="evidence" value="ECO:0007669"/>
    <property type="project" value="UniProtKB-UniRule"/>
</dbReference>
<evidence type="ECO:0000256" key="1">
    <source>
        <dbReference type="ARBA" id="ARBA00002274"/>
    </source>
</evidence>
<sequence>MRGGAPRWWQSRGFAAQALLPLAACYRLGFLAHRAWAQRHRRRFPVPVIVVGNLTAGGSGKTPVVEALARALRERGRRVAVVSRGYRSDVTARGGCERVSGCDPRRHGDEPTLLAQTTGVPVVVGRDRPHAIAHLLATEPHLDVILADDGLQHHRLARQFELVVLDPATLGNRWLLPAGPLREPLDRLRSVSAVLVRGAANDTEARATVRALLGRDAIPATWALTIEPVGLQPLAAWRRGRKGDAETLIPLSELAGRRVAAITGIAHPERFFVTLEALGATVARHPFPDHHRFHAHDLPKPEPGVWRLFTAKDAVKCAEWAVADDFVLVVRAQVPTELVDRIEETIDGSAASGRPGLPAV</sequence>
<dbReference type="SUPFAM" id="SSF52540">
    <property type="entry name" value="P-loop containing nucleoside triphosphate hydrolases"/>
    <property type="match status" value="1"/>
</dbReference>
<keyword evidence="10 13" id="KW-0067">ATP-binding</keyword>
<comment type="catalytic activity">
    <reaction evidence="13">
        <text>a lipid A disaccharide + ATP = a lipid IVA + ADP + H(+)</text>
        <dbReference type="Rhea" id="RHEA:67840"/>
        <dbReference type="ChEBI" id="CHEBI:15378"/>
        <dbReference type="ChEBI" id="CHEBI:30616"/>
        <dbReference type="ChEBI" id="CHEBI:176343"/>
        <dbReference type="ChEBI" id="CHEBI:176425"/>
        <dbReference type="ChEBI" id="CHEBI:456216"/>
        <dbReference type="EC" id="2.7.1.130"/>
    </reaction>
</comment>
<dbReference type="InterPro" id="IPR027417">
    <property type="entry name" value="P-loop_NTPase"/>
</dbReference>
<name>A0A2Z6DZ33_HYDTE</name>
<organism evidence="14 15">
    <name type="scientific">Hydrogenophilus thermoluteolus</name>
    <name type="common">Pseudomonas hydrogenothermophila</name>
    <dbReference type="NCBI Taxonomy" id="297"/>
    <lineage>
        <taxon>Bacteria</taxon>
        <taxon>Pseudomonadati</taxon>
        <taxon>Pseudomonadota</taxon>
        <taxon>Hydrogenophilia</taxon>
        <taxon>Hydrogenophilales</taxon>
        <taxon>Hydrogenophilaceae</taxon>
        <taxon>Hydrogenophilus</taxon>
    </lineage>
</organism>
<evidence type="ECO:0000256" key="8">
    <source>
        <dbReference type="ARBA" id="ARBA00022741"/>
    </source>
</evidence>
<evidence type="ECO:0000256" key="12">
    <source>
        <dbReference type="ARBA" id="ARBA00029757"/>
    </source>
</evidence>
<dbReference type="Proteomes" id="UP000262004">
    <property type="component" value="Chromosome"/>
</dbReference>
<evidence type="ECO:0000256" key="2">
    <source>
        <dbReference type="ARBA" id="ARBA00004870"/>
    </source>
</evidence>
<dbReference type="EC" id="2.7.1.130" evidence="3 13"/>
<dbReference type="HAMAP" id="MF_00409">
    <property type="entry name" value="LpxK"/>
    <property type="match status" value="1"/>
</dbReference>
<evidence type="ECO:0000256" key="5">
    <source>
        <dbReference type="ARBA" id="ARBA00022516"/>
    </source>
</evidence>
<dbReference type="PANTHER" id="PTHR42724">
    <property type="entry name" value="TETRAACYLDISACCHARIDE 4'-KINASE"/>
    <property type="match status" value="1"/>
</dbReference>
<dbReference type="RefSeq" id="WP_119335489.1">
    <property type="nucleotide sequence ID" value="NZ_AP018558.1"/>
</dbReference>
<feature type="binding site" evidence="13">
    <location>
        <begin position="55"/>
        <end position="62"/>
    </location>
    <ligand>
        <name>ATP</name>
        <dbReference type="ChEBI" id="CHEBI:30616"/>
    </ligand>
</feature>
<evidence type="ECO:0000256" key="9">
    <source>
        <dbReference type="ARBA" id="ARBA00022777"/>
    </source>
</evidence>
<proteinExistence type="inferred from homology"/>
<evidence type="ECO:0000256" key="6">
    <source>
        <dbReference type="ARBA" id="ARBA00022556"/>
    </source>
</evidence>
<dbReference type="UniPathway" id="UPA00359">
    <property type="reaction ID" value="UER00482"/>
</dbReference>
<dbReference type="GO" id="GO:0009244">
    <property type="term" value="P:lipopolysaccharide core region biosynthetic process"/>
    <property type="evidence" value="ECO:0007669"/>
    <property type="project" value="TreeGrafter"/>
</dbReference>
<gene>
    <name evidence="13" type="primary">lpxK</name>
    <name evidence="14" type="ORF">HPTL_1519</name>
</gene>
<dbReference type="OrthoDB" id="5297728at2"/>
<evidence type="ECO:0000256" key="13">
    <source>
        <dbReference type="HAMAP-Rule" id="MF_00409"/>
    </source>
</evidence>
<dbReference type="AlphaFoldDB" id="A0A2Z6DZ33"/>
<dbReference type="CDD" id="cd01983">
    <property type="entry name" value="SIMIBI"/>
    <property type="match status" value="1"/>
</dbReference>
<keyword evidence="9 13" id="KW-0418">Kinase</keyword>
<dbReference type="GO" id="GO:0009029">
    <property type="term" value="F:lipid-A 4'-kinase activity"/>
    <property type="evidence" value="ECO:0007669"/>
    <property type="project" value="UniProtKB-UniRule"/>
</dbReference>
<reference evidence="14 15" key="1">
    <citation type="submission" date="2018-04" db="EMBL/GenBank/DDBJ databases">
        <title>Complete genome sequence of Hydrogenophilus thermoluteolus TH-1.</title>
        <authorList>
            <person name="Arai H."/>
        </authorList>
    </citation>
    <scope>NUCLEOTIDE SEQUENCE [LARGE SCALE GENOMIC DNA]</scope>
    <source>
        <strain evidence="14 15">TH-1</strain>
    </source>
</reference>
<evidence type="ECO:0000256" key="7">
    <source>
        <dbReference type="ARBA" id="ARBA00022679"/>
    </source>
</evidence>
<comment type="pathway">
    <text evidence="2 13">Glycolipid biosynthesis; lipid IV(A) biosynthesis; lipid IV(A) from (3R)-3-hydroxytetradecanoyl-[acyl-carrier-protein] and UDP-N-acetyl-alpha-D-glucosamine: step 6/6.</text>
</comment>
<comment type="similarity">
    <text evidence="13">Belongs to the LpxK family.</text>
</comment>
<keyword evidence="7 13" id="KW-0808">Transferase</keyword>
<dbReference type="PANTHER" id="PTHR42724:SF1">
    <property type="entry name" value="TETRAACYLDISACCHARIDE 4'-KINASE, MITOCHONDRIAL-RELATED"/>
    <property type="match status" value="1"/>
</dbReference>
<dbReference type="InterPro" id="IPR003758">
    <property type="entry name" value="LpxK"/>
</dbReference>
<protein>
    <recommendedName>
        <fullName evidence="4 13">Tetraacyldisaccharide 4'-kinase</fullName>
        <ecNumber evidence="3 13">2.7.1.130</ecNumber>
    </recommendedName>
    <alternativeName>
        <fullName evidence="12 13">Lipid A 4'-kinase</fullName>
    </alternativeName>
</protein>
<dbReference type="NCBIfam" id="TIGR00682">
    <property type="entry name" value="lpxK"/>
    <property type="match status" value="1"/>
</dbReference>
<keyword evidence="5 13" id="KW-0444">Lipid biosynthesis</keyword>
<evidence type="ECO:0000313" key="14">
    <source>
        <dbReference type="EMBL" id="BBD77781.1"/>
    </source>
</evidence>
<accession>A0A2Z6DZ33</accession>
<comment type="function">
    <text evidence="1 13">Transfers the gamma-phosphate of ATP to the 4'-position of a tetraacyldisaccharide 1-phosphate intermediate (termed DS-1-P) to form tetraacyldisaccharide 1,4'-bis-phosphate (lipid IVA).</text>
</comment>
<keyword evidence="8 13" id="KW-0547">Nucleotide-binding</keyword>
<evidence type="ECO:0000256" key="11">
    <source>
        <dbReference type="ARBA" id="ARBA00023098"/>
    </source>
</evidence>
<dbReference type="KEGG" id="htl:HPTL_1519"/>
<dbReference type="GO" id="GO:0005886">
    <property type="term" value="C:plasma membrane"/>
    <property type="evidence" value="ECO:0007669"/>
    <property type="project" value="TreeGrafter"/>
</dbReference>
<keyword evidence="11 13" id="KW-0443">Lipid metabolism</keyword>
<dbReference type="EMBL" id="AP018558">
    <property type="protein sequence ID" value="BBD77781.1"/>
    <property type="molecule type" value="Genomic_DNA"/>
</dbReference>
<keyword evidence="6 13" id="KW-0441">Lipid A biosynthesis</keyword>
<evidence type="ECO:0000256" key="10">
    <source>
        <dbReference type="ARBA" id="ARBA00022840"/>
    </source>
</evidence>
<keyword evidence="15" id="KW-1185">Reference proteome</keyword>
<dbReference type="Pfam" id="PF02606">
    <property type="entry name" value="LpxK"/>
    <property type="match status" value="1"/>
</dbReference>